<protein>
    <submittedName>
        <fullName evidence="4">NACHT domain-containing protein</fullName>
    </submittedName>
</protein>
<evidence type="ECO:0000313" key="4">
    <source>
        <dbReference type="EMBL" id="KAF7352236.1"/>
    </source>
</evidence>
<name>A0A8H6Y5C7_9AGAR</name>
<dbReference type="EMBL" id="JACAZI010000009">
    <property type="protein sequence ID" value="KAF7352236.1"/>
    <property type="molecule type" value="Genomic_DNA"/>
</dbReference>
<dbReference type="SUPFAM" id="SSF52540">
    <property type="entry name" value="P-loop containing nucleoside triphosphate hydrolases"/>
    <property type="match status" value="1"/>
</dbReference>
<accession>A0A8H6Y5C7</accession>
<organism evidence="4 5">
    <name type="scientific">Mycena venus</name>
    <dbReference type="NCBI Taxonomy" id="2733690"/>
    <lineage>
        <taxon>Eukaryota</taxon>
        <taxon>Fungi</taxon>
        <taxon>Dikarya</taxon>
        <taxon>Basidiomycota</taxon>
        <taxon>Agaricomycotina</taxon>
        <taxon>Agaricomycetes</taxon>
        <taxon>Agaricomycetidae</taxon>
        <taxon>Agaricales</taxon>
        <taxon>Marasmiineae</taxon>
        <taxon>Mycenaceae</taxon>
        <taxon>Mycena</taxon>
    </lineage>
</organism>
<dbReference type="AlphaFoldDB" id="A0A8H6Y5C7"/>
<proteinExistence type="predicted"/>
<reference evidence="4" key="1">
    <citation type="submission" date="2020-05" db="EMBL/GenBank/DDBJ databases">
        <title>Mycena genomes resolve the evolution of fungal bioluminescence.</title>
        <authorList>
            <person name="Tsai I.J."/>
        </authorList>
    </citation>
    <scope>NUCLEOTIDE SEQUENCE</scope>
    <source>
        <strain evidence="4">CCC161011</strain>
    </source>
</reference>
<dbReference type="InterPro" id="IPR056884">
    <property type="entry name" value="NPHP3-like_N"/>
</dbReference>
<dbReference type="InterPro" id="IPR027417">
    <property type="entry name" value="P-loop_NTPase"/>
</dbReference>
<dbReference type="PANTHER" id="PTHR10039:SF14">
    <property type="entry name" value="NACHT DOMAIN-CONTAINING PROTEIN"/>
    <property type="match status" value="1"/>
</dbReference>
<evidence type="ECO:0000313" key="5">
    <source>
        <dbReference type="Proteomes" id="UP000620124"/>
    </source>
</evidence>
<gene>
    <name evidence="4" type="ORF">MVEN_01187000</name>
</gene>
<feature type="region of interest" description="Disordered" evidence="2">
    <location>
        <begin position="27"/>
        <end position="120"/>
    </location>
</feature>
<dbReference type="OrthoDB" id="4760524at2759"/>
<evidence type="ECO:0000259" key="3">
    <source>
        <dbReference type="Pfam" id="PF24883"/>
    </source>
</evidence>
<keyword evidence="5" id="KW-1185">Reference proteome</keyword>
<evidence type="ECO:0000256" key="1">
    <source>
        <dbReference type="ARBA" id="ARBA00022737"/>
    </source>
</evidence>
<sequence>MFSNNFGFQIHNSNFYSVGGDVNLQPNGSLAGQDHHAPNFQALPGSTCRGSGAQRIENAGLRRSERRQTGVAWSQRHGIASRAAPYSVSSRPRRPEISSTGEEAPEPSPMNPRSLIESSVGPVRSFGPQFNRLVLPATAHWNQYPYTSPYPNDPTTVNNISTRPDHNCDSSHPDLGSTNGRPHYPAHSFIDEGHLTSYLRPSSRCLAPPIGGTFITTENVNQIHRHGETGINILHRAVALDALYDSADSFPQPKCHPETRTKMLDDLYQWAIQNSSPRPICWLHGPAGAGKSAIMQTLCQRLQDAGRLGGTFFFKRGHTTRGNAKVLFATLAYQLALNNHQLKPSISQSVVNDPSVVGRRMDVQLDKLITEPYRSLRDSAAPVLLIDGLDECEARAVQVEILRLIGHTVHNRPDAVRFLIASRPEVHIREIFEKPSVSVLLNSVNVEQSFEDVRTYFRDEFARIHLEHPDTMGATPTPWPPPDILEGLVRKSSGYFVYASTVVKFVDDRYFRPSDRLAAVQNFSLIESDAPFEALDELYIQILSGVPVQFRSKLGDILQCAIAFNFELNALQINRLLELKPGEVQLILRGLHSVLRIDTPDVICVYHASFLDFLQDPQRSSIFHIGKENRMNVARAVLKALSDENHWLDDVNDPLAWPLKAHDFVECIAAIPPSADFLPLLRLVNPDFLWWNHITCETEVQKVLNWLMWLKALPNPSLEVIERWQSYLAKSRDVCGCCAECTDDELESRWQEDSVDIARFNEPPTPFDEEEVVRCWIRFIET</sequence>
<dbReference type="Gene3D" id="3.40.50.300">
    <property type="entry name" value="P-loop containing nucleotide triphosphate hydrolases"/>
    <property type="match status" value="1"/>
</dbReference>
<dbReference type="Pfam" id="PF24883">
    <property type="entry name" value="NPHP3_N"/>
    <property type="match status" value="1"/>
</dbReference>
<comment type="caution">
    <text evidence="4">The sequence shown here is derived from an EMBL/GenBank/DDBJ whole genome shotgun (WGS) entry which is preliminary data.</text>
</comment>
<evidence type="ECO:0000256" key="2">
    <source>
        <dbReference type="SAM" id="MobiDB-lite"/>
    </source>
</evidence>
<dbReference type="PANTHER" id="PTHR10039">
    <property type="entry name" value="AMELOGENIN"/>
    <property type="match status" value="1"/>
</dbReference>
<dbReference type="Proteomes" id="UP000620124">
    <property type="component" value="Unassembled WGS sequence"/>
</dbReference>
<feature type="domain" description="Nephrocystin 3-like N-terminal" evidence="3">
    <location>
        <begin position="267"/>
        <end position="423"/>
    </location>
</feature>
<keyword evidence="1" id="KW-0677">Repeat</keyword>